<gene>
    <name evidence="1" type="ORF">JCM21531_4088</name>
</gene>
<evidence type="ECO:0000313" key="1">
    <source>
        <dbReference type="EMBL" id="GAE90472.1"/>
    </source>
</evidence>
<name>W4VBA5_9FIRM</name>
<proteinExistence type="predicted"/>
<dbReference type="EMBL" id="BAVR01000073">
    <property type="protein sequence ID" value="GAE90472.1"/>
    <property type="molecule type" value="Genomic_DNA"/>
</dbReference>
<dbReference type="Proteomes" id="UP000019109">
    <property type="component" value="Unassembled WGS sequence"/>
</dbReference>
<keyword evidence="2" id="KW-1185">Reference proteome</keyword>
<dbReference type="RefSeq" id="WP_038291059.1">
    <property type="nucleotide sequence ID" value="NZ_BAVR01000073.1"/>
</dbReference>
<organism evidence="1 2">
    <name type="scientific">Acetivibrio straminisolvens JCM 21531</name>
    <dbReference type="NCBI Taxonomy" id="1294263"/>
    <lineage>
        <taxon>Bacteria</taxon>
        <taxon>Bacillati</taxon>
        <taxon>Bacillota</taxon>
        <taxon>Clostridia</taxon>
        <taxon>Eubacteriales</taxon>
        <taxon>Oscillospiraceae</taxon>
        <taxon>Acetivibrio</taxon>
    </lineage>
</organism>
<accession>W4VBA5</accession>
<reference evidence="1" key="1">
    <citation type="journal article" date="2014" name="Genome Announc.">
        <title>Draft Genome Sequence of Clostridium straminisolvens Strain JCM 21531T, Isolated from a Cellulose-Degrading Bacterial Community.</title>
        <authorList>
            <person name="Yuki M."/>
            <person name="Oshima K."/>
            <person name="Suda W."/>
            <person name="Sakamoto M."/>
            <person name="Kitamura K."/>
            <person name="Iida T."/>
            <person name="Hattori M."/>
            <person name="Ohkuma M."/>
        </authorList>
    </citation>
    <scope>NUCLEOTIDE SEQUENCE [LARGE SCALE GENOMIC DNA]</scope>
    <source>
        <strain evidence="1">JCM 21531</strain>
    </source>
</reference>
<dbReference type="AlphaFoldDB" id="W4VBA5"/>
<protein>
    <submittedName>
        <fullName evidence="1">Uncharacterized protein</fullName>
    </submittedName>
</protein>
<comment type="caution">
    <text evidence="1">The sequence shown here is derived from an EMBL/GenBank/DDBJ whole genome shotgun (WGS) entry which is preliminary data.</text>
</comment>
<evidence type="ECO:0000313" key="2">
    <source>
        <dbReference type="Proteomes" id="UP000019109"/>
    </source>
</evidence>
<sequence length="88" mass="10066">MGGRIIEELREDKTEEYGPIIVNYPKSGIDISFNQNTPILDLFEQAGYCSLNSEPLIRVDDILITQILLDNELACNIHPFGRVRRYVV</sequence>
<dbReference type="STRING" id="1294263.JCM21531_4088"/>